<dbReference type="Pfam" id="PF15245">
    <property type="entry name" value="VGLL4"/>
    <property type="match status" value="1"/>
</dbReference>
<sequence length="225" mass="25019">MMALADFHYTTGISSGFKVYILEGHPSFENEQRFQRLPSHRFPVYSIKRKLSVDARRSPDPILERQKVSKMMRRSTCGPVASSQEQVALPTSQLPGLPPAVSCVTTPRTEPCRDSSPVLHPSCPHRCPLRKPLVDPASLTMSQLQQMRPSVITCAPRRSCPETRPSLSPPISPINQKSNTTPDSPRSQRLPPWTTSPAGPSVRFSRESSQKEKIQEADETLSPIP</sequence>
<name>A0ABM5FPU6_9SAUR</name>
<dbReference type="Proteomes" id="UP001652642">
    <property type="component" value="Chromosome 2"/>
</dbReference>
<accession>A0ABM5FPU6</accession>
<evidence type="ECO:0000313" key="3">
    <source>
        <dbReference type="RefSeq" id="XP_072847424.1"/>
    </source>
</evidence>
<dbReference type="GeneID" id="110081129"/>
<dbReference type="RefSeq" id="XP_072847424.1">
    <property type="nucleotide sequence ID" value="XM_072991323.1"/>
</dbReference>
<reference evidence="3" key="2">
    <citation type="submission" date="2025-08" db="UniProtKB">
        <authorList>
            <consortium name="RefSeq"/>
        </authorList>
    </citation>
    <scope>IDENTIFICATION</scope>
</reference>
<feature type="region of interest" description="Disordered" evidence="1">
    <location>
        <begin position="153"/>
        <end position="225"/>
    </location>
</feature>
<dbReference type="InterPro" id="IPR028184">
    <property type="entry name" value="VGLL4"/>
</dbReference>
<gene>
    <name evidence="3" type="primary">LOC110081129</name>
</gene>
<protein>
    <submittedName>
        <fullName evidence="3">Uncharacterized protein</fullName>
    </submittedName>
</protein>
<organism evidence="2 3">
    <name type="scientific">Pogona vitticeps</name>
    <name type="common">central bearded dragon</name>
    <dbReference type="NCBI Taxonomy" id="103695"/>
    <lineage>
        <taxon>Eukaryota</taxon>
        <taxon>Metazoa</taxon>
        <taxon>Chordata</taxon>
        <taxon>Craniata</taxon>
        <taxon>Vertebrata</taxon>
        <taxon>Euteleostomi</taxon>
        <taxon>Lepidosauria</taxon>
        <taxon>Squamata</taxon>
        <taxon>Bifurcata</taxon>
        <taxon>Unidentata</taxon>
        <taxon>Episquamata</taxon>
        <taxon>Toxicofera</taxon>
        <taxon>Iguania</taxon>
        <taxon>Acrodonta</taxon>
        <taxon>Agamidae</taxon>
        <taxon>Amphibolurinae</taxon>
        <taxon>Pogona</taxon>
    </lineage>
</organism>
<evidence type="ECO:0000256" key="1">
    <source>
        <dbReference type="SAM" id="MobiDB-lite"/>
    </source>
</evidence>
<feature type="compositionally biased region" description="Polar residues" evidence="1">
    <location>
        <begin position="173"/>
        <end position="198"/>
    </location>
</feature>
<feature type="compositionally biased region" description="Basic and acidic residues" evidence="1">
    <location>
        <begin position="204"/>
        <end position="216"/>
    </location>
</feature>
<evidence type="ECO:0000313" key="2">
    <source>
        <dbReference type="Proteomes" id="UP001652642"/>
    </source>
</evidence>
<keyword evidence="2" id="KW-1185">Reference proteome</keyword>
<reference evidence="2" key="1">
    <citation type="submission" date="2025-05" db="UniProtKB">
        <authorList>
            <consortium name="RefSeq"/>
        </authorList>
    </citation>
    <scope>NUCLEOTIDE SEQUENCE [LARGE SCALE GENOMIC DNA]</scope>
</reference>
<proteinExistence type="predicted"/>